<evidence type="ECO:0000313" key="3">
    <source>
        <dbReference type="Proteomes" id="UP000195521"/>
    </source>
</evidence>
<sequence length="188" mass="22724">MNITPNNQVNKYQNIEKETSFKYFFYWIYYENSDYNDIRNDINHFYKKLFDVYKLLFLHINHQHNENIIKVQLEKLNNLYSTYKCFNNIEYKNKNNMDDEFLNAVNDHSRQHNTKIITEVEENCTSRILYNCQTSTAVPIITTTLVSLIISFIAFIVYNIARYGSYLNHRIIKIRNLRNKIDNECNVF</sequence>
<keyword evidence="1" id="KW-1133">Transmembrane helix</keyword>
<accession>A0A1Y1JPA7</accession>
<dbReference type="GeneID" id="39744888"/>
<reference evidence="3" key="1">
    <citation type="submission" date="2017-04" db="EMBL/GenBank/DDBJ databases">
        <title>Plasmodium gonderi genome.</title>
        <authorList>
            <person name="Arisue N."/>
            <person name="Honma H."/>
            <person name="Kawai S."/>
            <person name="Tougan T."/>
            <person name="Tanabe K."/>
            <person name="Horii T."/>
        </authorList>
    </citation>
    <scope>NUCLEOTIDE SEQUENCE [LARGE SCALE GENOMIC DNA]</scope>
    <source>
        <strain evidence="3">ATCC 30045</strain>
    </source>
</reference>
<dbReference type="Proteomes" id="UP000195521">
    <property type="component" value="Unassembled WGS sequence"/>
</dbReference>
<evidence type="ECO:0000313" key="2">
    <source>
        <dbReference type="EMBL" id="GAW84080.1"/>
    </source>
</evidence>
<organism evidence="2 3">
    <name type="scientific">Plasmodium gonderi</name>
    <dbReference type="NCBI Taxonomy" id="77519"/>
    <lineage>
        <taxon>Eukaryota</taxon>
        <taxon>Sar</taxon>
        <taxon>Alveolata</taxon>
        <taxon>Apicomplexa</taxon>
        <taxon>Aconoidasida</taxon>
        <taxon>Haemosporida</taxon>
        <taxon>Plasmodiidae</taxon>
        <taxon>Plasmodium</taxon>
        <taxon>Plasmodium (Plasmodium)</taxon>
    </lineage>
</organism>
<dbReference type="RefSeq" id="XP_028546669.1">
    <property type="nucleotide sequence ID" value="XM_028690868.1"/>
</dbReference>
<keyword evidence="1" id="KW-0472">Membrane</keyword>
<name>A0A1Y1JPA7_PLAGO</name>
<gene>
    <name evidence="2" type="ORF">PGO_000975</name>
</gene>
<dbReference type="AlphaFoldDB" id="A0A1Y1JPA7"/>
<dbReference type="EMBL" id="BDQF01000101">
    <property type="protein sequence ID" value="GAW84080.1"/>
    <property type="molecule type" value="Genomic_DNA"/>
</dbReference>
<comment type="caution">
    <text evidence="2">The sequence shown here is derived from an EMBL/GenBank/DDBJ whole genome shotgun (WGS) entry which is preliminary data.</text>
</comment>
<feature type="transmembrane region" description="Helical" evidence="1">
    <location>
        <begin position="137"/>
        <end position="161"/>
    </location>
</feature>
<keyword evidence="3" id="KW-1185">Reference proteome</keyword>
<evidence type="ECO:0000256" key="1">
    <source>
        <dbReference type="SAM" id="Phobius"/>
    </source>
</evidence>
<proteinExistence type="predicted"/>
<keyword evidence="1" id="KW-0812">Transmembrane</keyword>
<protein>
    <submittedName>
        <fullName evidence="2">Variable surface protein</fullName>
    </submittedName>
</protein>